<dbReference type="GO" id="GO:0003700">
    <property type="term" value="F:DNA-binding transcription factor activity"/>
    <property type="evidence" value="ECO:0007669"/>
    <property type="project" value="InterPro"/>
</dbReference>
<dbReference type="eggNOG" id="COG4189">
    <property type="taxonomic scope" value="Bacteria"/>
</dbReference>
<dbReference type="InterPro" id="IPR016943">
    <property type="entry name" value="UCP030050_HTH"/>
</dbReference>
<dbReference type="InterPro" id="IPR000835">
    <property type="entry name" value="HTH_MarR-typ"/>
</dbReference>
<gene>
    <name evidence="3" type="ORF">BleG1_1664</name>
</gene>
<dbReference type="Gene3D" id="1.10.10.10">
    <property type="entry name" value="Winged helix-like DNA-binding domain superfamily/Winged helix DNA-binding domain"/>
    <property type="match status" value="1"/>
</dbReference>
<name>A0A060LVJ7_9BACI</name>
<keyword evidence="4" id="KW-1185">Reference proteome</keyword>
<dbReference type="CDD" id="cd00090">
    <property type="entry name" value="HTH_ARSR"/>
    <property type="match status" value="1"/>
</dbReference>
<feature type="domain" description="HTH marR-type" evidence="2">
    <location>
        <begin position="32"/>
        <end position="69"/>
    </location>
</feature>
<evidence type="ECO:0000259" key="2">
    <source>
        <dbReference type="Pfam" id="PF01047"/>
    </source>
</evidence>
<evidence type="ECO:0000313" key="4">
    <source>
        <dbReference type="Proteomes" id="UP000027142"/>
    </source>
</evidence>
<dbReference type="AlphaFoldDB" id="A0A060LVJ7"/>
<proteinExistence type="predicted"/>
<accession>A0A060LVJ7</accession>
<dbReference type="PATRIC" id="fig|1246626.3.peg.1654"/>
<dbReference type="Pfam" id="PF01047">
    <property type="entry name" value="MarR"/>
    <property type="match status" value="1"/>
</dbReference>
<evidence type="ECO:0000313" key="3">
    <source>
        <dbReference type="EMBL" id="AIC94242.1"/>
    </source>
</evidence>
<dbReference type="PIRSF" id="PIRSF030050">
    <property type="entry name" value="UCP030050_HTH"/>
    <property type="match status" value="1"/>
</dbReference>
<dbReference type="InterPro" id="IPR036390">
    <property type="entry name" value="WH_DNA-bd_sf"/>
</dbReference>
<dbReference type="Proteomes" id="UP000027142">
    <property type="component" value="Chromosome"/>
</dbReference>
<dbReference type="GO" id="GO:0003677">
    <property type="term" value="F:DNA binding"/>
    <property type="evidence" value="ECO:0007669"/>
    <property type="project" value="UniProtKB-KW"/>
</dbReference>
<sequence>MGGEMELELDLTEQSLPVYEALASRVRLNVLCLLAERVMNIRELAESQQVSSAIMTKHVQKLEKAGLIQTEQMRGRAGMQKVCKLRVKHAGILFPEGGAPVRSYHESHVSVGHFTDFQVEPTCGLATGEAIIGEFDEPRYFLDPMRVNAQILWFYKGFVEYKLSNFIHAGENPKELQISLELSSEAPFTNENWPSDISFYLNETNLGQWRSPGDFGDQPGKYTPAWWPRTINQYGLLKVIRITEAGTFIDGKQLSRVTINDVAIRNKVWTFKVAVEDGGKIGGVTLFGSSFGNYNQDMVFRLYYE</sequence>
<dbReference type="PANTHER" id="PTHR38600:SF1">
    <property type="entry name" value="TRANSCRIPTIONAL REGULATORY PROTEIN"/>
    <property type="match status" value="1"/>
</dbReference>
<dbReference type="InterPro" id="IPR011991">
    <property type="entry name" value="ArsR-like_HTH"/>
</dbReference>
<evidence type="ECO:0000256" key="1">
    <source>
        <dbReference type="ARBA" id="ARBA00023125"/>
    </source>
</evidence>
<dbReference type="PANTHER" id="PTHR38600">
    <property type="entry name" value="TRANSCRIPTIONAL REGULATORY PROTEIN"/>
    <property type="match status" value="1"/>
</dbReference>
<dbReference type="SUPFAM" id="SSF46785">
    <property type="entry name" value="Winged helix' DNA-binding domain"/>
    <property type="match status" value="1"/>
</dbReference>
<dbReference type="STRING" id="1246626.BleG1_1664"/>
<dbReference type="InterPro" id="IPR036388">
    <property type="entry name" value="WH-like_DNA-bd_sf"/>
</dbReference>
<reference evidence="3 4" key="1">
    <citation type="journal article" date="2014" name="Gene">
        <title>A comparative genomic analysis of the alkalitolerant soil bacterium Bacillus lehensis G1.</title>
        <authorList>
            <person name="Noor Y.M."/>
            <person name="Samsulrizal N.H."/>
            <person name="Jema'on N.A."/>
            <person name="Low K.O."/>
            <person name="Ramli A.N."/>
            <person name="Alias N.I."/>
            <person name="Damis S.I."/>
            <person name="Fuzi S.F."/>
            <person name="Isa M.N."/>
            <person name="Murad A.M."/>
            <person name="Raih M.F."/>
            <person name="Bakar F.D."/>
            <person name="Najimudin N."/>
            <person name="Mahadi N.M."/>
            <person name="Illias R.M."/>
        </authorList>
    </citation>
    <scope>NUCLEOTIDE SEQUENCE [LARGE SCALE GENOMIC DNA]</scope>
    <source>
        <strain evidence="3 4">G1</strain>
    </source>
</reference>
<keyword evidence="1" id="KW-0238">DNA-binding</keyword>
<dbReference type="HOGENOM" id="CLU_902760_0_0_9"/>
<dbReference type="KEGG" id="ble:BleG1_1664"/>
<organism evidence="3 4">
    <name type="scientific">Shouchella lehensis G1</name>
    <dbReference type="NCBI Taxonomy" id="1246626"/>
    <lineage>
        <taxon>Bacteria</taxon>
        <taxon>Bacillati</taxon>
        <taxon>Bacillota</taxon>
        <taxon>Bacilli</taxon>
        <taxon>Bacillales</taxon>
        <taxon>Bacillaceae</taxon>
        <taxon>Shouchella</taxon>
    </lineage>
</organism>
<dbReference type="EMBL" id="CP003923">
    <property type="protein sequence ID" value="AIC94242.1"/>
    <property type="molecule type" value="Genomic_DNA"/>
</dbReference>
<protein>
    <submittedName>
        <fullName evidence="3">Transcriptional regulator</fullName>
    </submittedName>
</protein>